<name>A0A2S1LQ92_9FLAO</name>
<organism evidence="1 2">
    <name type="scientific">Flavobacterium kingsejongi</name>
    <dbReference type="NCBI Taxonomy" id="1678728"/>
    <lineage>
        <taxon>Bacteria</taxon>
        <taxon>Pseudomonadati</taxon>
        <taxon>Bacteroidota</taxon>
        <taxon>Flavobacteriia</taxon>
        <taxon>Flavobacteriales</taxon>
        <taxon>Flavobacteriaceae</taxon>
        <taxon>Flavobacterium</taxon>
    </lineage>
</organism>
<evidence type="ECO:0000313" key="1">
    <source>
        <dbReference type="EMBL" id="AWG25816.1"/>
    </source>
</evidence>
<dbReference type="KEGG" id="fki:FK004_11590"/>
<dbReference type="InterPro" id="IPR010862">
    <property type="entry name" value="DUF1493"/>
</dbReference>
<dbReference type="AlphaFoldDB" id="A0A2S1LQ92"/>
<keyword evidence="2" id="KW-1185">Reference proteome</keyword>
<sequence>MVNYMLLYKFLNEETGKIINDTSPNWKIEKDLGIYGDEAEDFIIRFSNRFNVDISNFNFKEHFNSEIDSISLFIVNLFYKKEKNELTINDLKKAVKNGKLE</sequence>
<dbReference type="EMBL" id="CP020919">
    <property type="protein sequence ID" value="AWG25816.1"/>
    <property type="molecule type" value="Genomic_DNA"/>
</dbReference>
<evidence type="ECO:0000313" key="2">
    <source>
        <dbReference type="Proteomes" id="UP000244677"/>
    </source>
</evidence>
<reference evidence="1 2" key="1">
    <citation type="submission" date="2017-04" db="EMBL/GenBank/DDBJ databases">
        <title>Complete genome sequence of Flavobacterium kingsejong AJ004.</title>
        <authorList>
            <person name="Lee P.C."/>
        </authorList>
    </citation>
    <scope>NUCLEOTIDE SEQUENCE [LARGE SCALE GENOMIC DNA]</scope>
    <source>
        <strain evidence="1 2">AJ004</strain>
    </source>
</reference>
<proteinExistence type="predicted"/>
<gene>
    <name evidence="1" type="ORF">FK004_11590</name>
</gene>
<dbReference type="Pfam" id="PF07377">
    <property type="entry name" value="DUF1493"/>
    <property type="match status" value="1"/>
</dbReference>
<accession>A0A2S1LQ92</accession>
<protein>
    <recommendedName>
        <fullName evidence="3">Acyl carrier protein</fullName>
    </recommendedName>
</protein>
<evidence type="ECO:0008006" key="3">
    <source>
        <dbReference type="Google" id="ProtNLM"/>
    </source>
</evidence>
<dbReference type="Proteomes" id="UP000244677">
    <property type="component" value="Chromosome"/>
</dbReference>